<evidence type="ECO:0000313" key="17">
    <source>
        <dbReference type="Proteomes" id="UP000178583"/>
    </source>
</evidence>
<evidence type="ECO:0000256" key="5">
    <source>
        <dbReference type="ARBA" id="ARBA00022801"/>
    </source>
</evidence>
<evidence type="ECO:0000256" key="10">
    <source>
        <dbReference type="ARBA" id="ARBA00023204"/>
    </source>
</evidence>
<feature type="site" description="Cleavage; by autolysis" evidence="12">
    <location>
        <begin position="89"/>
        <end position="90"/>
    </location>
</feature>
<reference evidence="16 17" key="1">
    <citation type="journal article" date="2016" name="Nat. Commun.">
        <title>Thousands of microbial genomes shed light on interconnected biogeochemical processes in an aquifer system.</title>
        <authorList>
            <person name="Anantharaman K."/>
            <person name="Brown C.T."/>
            <person name="Hug L.A."/>
            <person name="Sharon I."/>
            <person name="Castelle C.J."/>
            <person name="Probst A.J."/>
            <person name="Thomas B.C."/>
            <person name="Singh A."/>
            <person name="Wilkins M.J."/>
            <person name="Karaoz U."/>
            <person name="Brodie E.L."/>
            <person name="Williams K.H."/>
            <person name="Hubbard S.S."/>
            <person name="Banfield J.F."/>
        </authorList>
    </citation>
    <scope>NUCLEOTIDE SEQUENCE [LARGE SCALE GENOMIC DNA]</scope>
</reference>
<dbReference type="InterPro" id="IPR036286">
    <property type="entry name" value="LexA/Signal_pep-like_sf"/>
</dbReference>
<dbReference type="Proteomes" id="UP000178583">
    <property type="component" value="Unassembled WGS sequence"/>
</dbReference>
<gene>
    <name evidence="12" type="primary">lexA</name>
    <name evidence="16" type="ORF">A2215_04420</name>
</gene>
<keyword evidence="2 12" id="KW-0678">Repressor</keyword>
<dbReference type="GO" id="GO:0045892">
    <property type="term" value="P:negative regulation of DNA-templated transcription"/>
    <property type="evidence" value="ECO:0007669"/>
    <property type="project" value="UniProtKB-UniRule"/>
</dbReference>
<dbReference type="EMBL" id="MEZY01000057">
    <property type="protein sequence ID" value="OGD61969.1"/>
    <property type="molecule type" value="Genomic_DNA"/>
</dbReference>
<dbReference type="GO" id="GO:0004252">
    <property type="term" value="F:serine-type endopeptidase activity"/>
    <property type="evidence" value="ECO:0007669"/>
    <property type="project" value="UniProtKB-UniRule"/>
</dbReference>
<dbReference type="HAMAP" id="MF_00015">
    <property type="entry name" value="LexA"/>
    <property type="match status" value="1"/>
</dbReference>
<dbReference type="SUPFAM" id="SSF46785">
    <property type="entry name" value="Winged helix' DNA-binding domain"/>
    <property type="match status" value="1"/>
</dbReference>
<dbReference type="PANTHER" id="PTHR33516:SF2">
    <property type="entry name" value="LEXA REPRESSOR-RELATED"/>
    <property type="match status" value="1"/>
</dbReference>
<feature type="DNA-binding region" description="H-T-H motif" evidence="12">
    <location>
        <begin position="28"/>
        <end position="48"/>
    </location>
</feature>
<protein>
    <recommendedName>
        <fullName evidence="12">LexA repressor</fullName>
        <ecNumber evidence="12">3.4.21.88</ecNumber>
    </recommendedName>
</protein>
<sequence>MEPLTRRQKEILDYIRNFIDENGYAPSYREIAYYFELSSTGTIAEYINILQEKGYLSKEAMDARSIQLTPTFASSFDICNIPLEGMIDAGKPIEAIRTNETIDIPKDMMGKKTFALRVRGDSMVEDGILDGDYVIIEQTSSAHDGEIVVALVDNANATLKRFYNEKNQIRLQPANSTMSPMRFAKGRVTIQGKVRGVIRKFTMR</sequence>
<feature type="domain" description="LexA repressor DNA-binding" evidence="15">
    <location>
        <begin position="1"/>
        <end position="64"/>
    </location>
</feature>
<feature type="active site" description="For autocatalytic cleavage activity" evidence="12">
    <location>
        <position position="122"/>
    </location>
</feature>
<dbReference type="GO" id="GO:0003677">
    <property type="term" value="F:DNA binding"/>
    <property type="evidence" value="ECO:0007669"/>
    <property type="project" value="UniProtKB-UniRule"/>
</dbReference>
<dbReference type="GO" id="GO:0009432">
    <property type="term" value="P:SOS response"/>
    <property type="evidence" value="ECO:0007669"/>
    <property type="project" value="UniProtKB-UniRule"/>
</dbReference>
<dbReference type="PANTHER" id="PTHR33516">
    <property type="entry name" value="LEXA REPRESSOR"/>
    <property type="match status" value="1"/>
</dbReference>
<evidence type="ECO:0000256" key="9">
    <source>
        <dbReference type="ARBA" id="ARBA00023163"/>
    </source>
</evidence>
<comment type="caution">
    <text evidence="16">The sequence shown here is derived from an EMBL/GenBank/DDBJ whole genome shotgun (WGS) entry which is preliminary data.</text>
</comment>
<dbReference type="InterPro" id="IPR039418">
    <property type="entry name" value="LexA-like"/>
</dbReference>
<dbReference type="InterPro" id="IPR015927">
    <property type="entry name" value="Peptidase_S24_S26A/B/C"/>
</dbReference>
<evidence type="ECO:0000259" key="14">
    <source>
        <dbReference type="Pfam" id="PF00717"/>
    </source>
</evidence>
<evidence type="ECO:0000259" key="15">
    <source>
        <dbReference type="Pfam" id="PF01726"/>
    </source>
</evidence>
<evidence type="ECO:0000256" key="13">
    <source>
        <dbReference type="RuleBase" id="RU003991"/>
    </source>
</evidence>
<evidence type="ECO:0000313" key="16">
    <source>
        <dbReference type="EMBL" id="OGD61969.1"/>
    </source>
</evidence>
<dbReference type="FunFam" id="2.10.109.10:FF:000001">
    <property type="entry name" value="LexA repressor"/>
    <property type="match status" value="1"/>
</dbReference>
<evidence type="ECO:0000256" key="1">
    <source>
        <dbReference type="ARBA" id="ARBA00007484"/>
    </source>
</evidence>
<dbReference type="GO" id="GO:0006508">
    <property type="term" value="P:proteolysis"/>
    <property type="evidence" value="ECO:0007669"/>
    <property type="project" value="InterPro"/>
</dbReference>
<evidence type="ECO:0000256" key="8">
    <source>
        <dbReference type="ARBA" id="ARBA00023125"/>
    </source>
</evidence>
<evidence type="ECO:0000256" key="2">
    <source>
        <dbReference type="ARBA" id="ARBA00022491"/>
    </source>
</evidence>
<evidence type="ECO:0000256" key="4">
    <source>
        <dbReference type="ARBA" id="ARBA00022763"/>
    </source>
</evidence>
<dbReference type="NCBIfam" id="TIGR00498">
    <property type="entry name" value="lexA"/>
    <property type="match status" value="1"/>
</dbReference>
<keyword evidence="11 12" id="KW-0742">SOS response</keyword>
<comment type="catalytic activity">
    <reaction evidence="12">
        <text>Hydrolysis of Ala-|-Gly bond in repressor LexA.</text>
        <dbReference type="EC" id="3.4.21.88"/>
    </reaction>
</comment>
<dbReference type="SUPFAM" id="SSF51306">
    <property type="entry name" value="LexA/Signal peptidase"/>
    <property type="match status" value="1"/>
</dbReference>
<keyword evidence="5 12" id="KW-0378">Hydrolase</keyword>
<dbReference type="InterPro" id="IPR006197">
    <property type="entry name" value="Peptidase_S24_LexA"/>
</dbReference>
<dbReference type="InterPro" id="IPR006200">
    <property type="entry name" value="LexA"/>
</dbReference>
<dbReference type="Gene3D" id="2.10.109.10">
    <property type="entry name" value="Umud Fragment, subunit A"/>
    <property type="match status" value="1"/>
</dbReference>
<dbReference type="InterPro" id="IPR006199">
    <property type="entry name" value="LexA_DNA-bd_dom"/>
</dbReference>
<feature type="domain" description="Peptidase S24/S26A/S26B/S26C" evidence="14">
    <location>
        <begin position="84"/>
        <end position="194"/>
    </location>
</feature>
<keyword evidence="8 12" id="KW-0238">DNA-binding</keyword>
<dbReference type="Pfam" id="PF00717">
    <property type="entry name" value="Peptidase_S24"/>
    <property type="match status" value="1"/>
</dbReference>
<keyword evidence="9 12" id="KW-0804">Transcription</keyword>
<keyword evidence="6 12" id="KW-0068">Autocatalytic cleavage</keyword>
<dbReference type="EC" id="3.4.21.88" evidence="12"/>
<dbReference type="AlphaFoldDB" id="A0A1F5E3G8"/>
<evidence type="ECO:0000256" key="6">
    <source>
        <dbReference type="ARBA" id="ARBA00022813"/>
    </source>
</evidence>
<keyword evidence="4 12" id="KW-0227">DNA damage</keyword>
<proteinExistence type="inferred from homology"/>
<comment type="similarity">
    <text evidence="1 12 13">Belongs to the peptidase S24 family.</text>
</comment>
<dbReference type="GO" id="GO:0006260">
    <property type="term" value="P:DNA replication"/>
    <property type="evidence" value="ECO:0007669"/>
    <property type="project" value="UniProtKB-UniRule"/>
</dbReference>
<dbReference type="GO" id="GO:0006281">
    <property type="term" value="P:DNA repair"/>
    <property type="evidence" value="ECO:0007669"/>
    <property type="project" value="UniProtKB-UniRule"/>
</dbReference>
<dbReference type="InterPro" id="IPR036390">
    <property type="entry name" value="WH_DNA-bd_sf"/>
</dbReference>
<dbReference type="CDD" id="cd06529">
    <property type="entry name" value="S24_LexA-like"/>
    <property type="match status" value="1"/>
</dbReference>
<dbReference type="Gene3D" id="1.10.10.10">
    <property type="entry name" value="Winged helix-like DNA-binding domain superfamily/Winged helix DNA-binding domain"/>
    <property type="match status" value="1"/>
</dbReference>
<dbReference type="Pfam" id="PF01726">
    <property type="entry name" value="LexA_DNA_bind"/>
    <property type="match status" value="1"/>
</dbReference>
<name>A0A1F5E3G8_9BACT</name>
<dbReference type="STRING" id="1797472.A2215_04420"/>
<keyword evidence="7 12" id="KW-0805">Transcription regulation</keyword>
<keyword evidence="3 12" id="KW-0235">DNA replication</keyword>
<evidence type="ECO:0000256" key="7">
    <source>
        <dbReference type="ARBA" id="ARBA00023015"/>
    </source>
</evidence>
<evidence type="ECO:0000256" key="3">
    <source>
        <dbReference type="ARBA" id="ARBA00022705"/>
    </source>
</evidence>
<dbReference type="InterPro" id="IPR050077">
    <property type="entry name" value="LexA_repressor"/>
</dbReference>
<feature type="active site" description="For autocatalytic cleavage activity" evidence="12">
    <location>
        <position position="160"/>
    </location>
</feature>
<dbReference type="InterPro" id="IPR036388">
    <property type="entry name" value="WH-like_DNA-bd_sf"/>
</dbReference>
<accession>A0A1F5E3G8</accession>
<comment type="subunit">
    <text evidence="12">Homodimer.</text>
</comment>
<evidence type="ECO:0000256" key="12">
    <source>
        <dbReference type="HAMAP-Rule" id="MF_00015"/>
    </source>
</evidence>
<organism evidence="16 17">
    <name type="scientific">Candidatus Berkelbacteria bacterium RIFOXYA2_FULL_43_10</name>
    <dbReference type="NCBI Taxonomy" id="1797472"/>
    <lineage>
        <taxon>Bacteria</taxon>
        <taxon>Candidatus Berkelbacteria</taxon>
    </lineage>
</organism>
<dbReference type="PRINTS" id="PR00726">
    <property type="entry name" value="LEXASERPTASE"/>
</dbReference>
<comment type="function">
    <text evidence="12">Represses a number of genes involved in the response to DNA damage (SOS response), including recA and lexA. In the presence of single-stranded DNA, RecA interacts with LexA causing an autocatalytic cleavage which disrupts the DNA-binding part of LexA, leading to derepression of the SOS regulon and eventually DNA repair.</text>
</comment>
<keyword evidence="10 12" id="KW-0234">DNA repair</keyword>
<evidence type="ECO:0000256" key="11">
    <source>
        <dbReference type="ARBA" id="ARBA00023236"/>
    </source>
</evidence>